<protein>
    <submittedName>
        <fullName evidence="2">Uncharacterized protein</fullName>
    </submittedName>
</protein>
<feature type="compositionally biased region" description="Low complexity" evidence="1">
    <location>
        <begin position="77"/>
        <end position="91"/>
    </location>
</feature>
<dbReference type="EMBL" id="CVQI01034016">
    <property type="protein sequence ID" value="CRK44430.1"/>
    <property type="molecule type" value="Genomic_DNA"/>
</dbReference>
<organism evidence="2 3">
    <name type="scientific">Verticillium longisporum</name>
    <name type="common">Verticillium dahliae var. longisporum</name>
    <dbReference type="NCBI Taxonomy" id="100787"/>
    <lineage>
        <taxon>Eukaryota</taxon>
        <taxon>Fungi</taxon>
        <taxon>Dikarya</taxon>
        <taxon>Ascomycota</taxon>
        <taxon>Pezizomycotina</taxon>
        <taxon>Sordariomycetes</taxon>
        <taxon>Hypocreomycetidae</taxon>
        <taxon>Glomerellales</taxon>
        <taxon>Plectosphaerellaceae</taxon>
        <taxon>Verticillium</taxon>
    </lineage>
</organism>
<accession>A0A0G4NDR7</accession>
<evidence type="ECO:0000313" key="3">
    <source>
        <dbReference type="Proteomes" id="UP000045706"/>
    </source>
</evidence>
<feature type="region of interest" description="Disordered" evidence="1">
    <location>
        <begin position="51"/>
        <end position="187"/>
    </location>
</feature>
<gene>
    <name evidence="2" type="ORF">BN1723_019449</name>
</gene>
<dbReference type="Proteomes" id="UP000045706">
    <property type="component" value="Unassembled WGS sequence"/>
</dbReference>
<name>A0A0G4NDR7_VERLO</name>
<feature type="non-terminal residue" evidence="2">
    <location>
        <position position="1"/>
    </location>
</feature>
<proteinExistence type="predicted"/>
<evidence type="ECO:0000256" key="1">
    <source>
        <dbReference type="SAM" id="MobiDB-lite"/>
    </source>
</evidence>
<evidence type="ECO:0000313" key="2">
    <source>
        <dbReference type="EMBL" id="CRK44430.1"/>
    </source>
</evidence>
<feature type="compositionally biased region" description="Basic residues" evidence="1">
    <location>
        <begin position="170"/>
        <end position="187"/>
    </location>
</feature>
<reference evidence="3" key="1">
    <citation type="submission" date="2015-05" db="EMBL/GenBank/DDBJ databases">
        <authorList>
            <person name="Fogelqvist Johan"/>
        </authorList>
    </citation>
    <scope>NUCLEOTIDE SEQUENCE [LARGE SCALE GENOMIC DNA]</scope>
</reference>
<feature type="non-terminal residue" evidence="2">
    <location>
        <position position="187"/>
    </location>
</feature>
<dbReference type="AlphaFoldDB" id="A0A0G4NDR7"/>
<feature type="compositionally biased region" description="Basic residues" evidence="1">
    <location>
        <begin position="107"/>
        <end position="120"/>
    </location>
</feature>
<sequence length="187" mass="21651">LGHLHRQLARLLLRDCAHEAPCPLHADASDVLGHRRHHRRRHDLRLRRGVPRHLLPGPHCPAVDVPDAPRRPHVPRPRVALVARPQGPPRAGRQRRLPPRPQVGRHQLPRHGRHDAPHHRPREDGQGAQLPRALQGRRRLPHRYCLLRLRRPEPDGQPHRQPGRLLLPPGRHRQRDGLRPRPHHLGP</sequence>